<feature type="compositionally biased region" description="Polar residues" evidence="1">
    <location>
        <begin position="420"/>
        <end position="429"/>
    </location>
</feature>
<keyword evidence="2" id="KW-0732">Signal</keyword>
<accession>A0A0L1MNW9</accession>
<feature type="compositionally biased region" description="Polar residues" evidence="1">
    <location>
        <begin position="277"/>
        <end position="289"/>
    </location>
</feature>
<evidence type="ECO:0008006" key="5">
    <source>
        <dbReference type="Google" id="ProtNLM"/>
    </source>
</evidence>
<reference evidence="3 4" key="1">
    <citation type="submission" date="2015-06" db="EMBL/GenBank/DDBJ databases">
        <authorList>
            <person name="Hoefler B.C."/>
            <person name="Straight P.D."/>
        </authorList>
    </citation>
    <scope>NUCLEOTIDE SEQUENCE [LARGE SCALE GENOMIC DNA]</scope>
    <source>
        <strain evidence="3 4">Riq4</strain>
    </source>
</reference>
<dbReference type="OrthoDB" id="7025954at2"/>
<name>A0A0L1MNW9_PSESX</name>
<feature type="compositionally biased region" description="Basic residues" evidence="1">
    <location>
        <begin position="242"/>
        <end position="260"/>
    </location>
</feature>
<protein>
    <recommendedName>
        <fullName evidence="5">Lipoprotein</fullName>
    </recommendedName>
</protein>
<gene>
    <name evidence="3" type="ORF">ACS77_01135</name>
</gene>
<evidence type="ECO:0000256" key="1">
    <source>
        <dbReference type="SAM" id="MobiDB-lite"/>
    </source>
</evidence>
<evidence type="ECO:0000313" key="3">
    <source>
        <dbReference type="EMBL" id="KNH30096.1"/>
    </source>
</evidence>
<feature type="compositionally biased region" description="Basic and acidic residues" evidence="1">
    <location>
        <begin position="441"/>
        <end position="453"/>
    </location>
</feature>
<feature type="signal peptide" evidence="2">
    <location>
        <begin position="1"/>
        <end position="23"/>
    </location>
</feature>
<proteinExistence type="predicted"/>
<feature type="compositionally biased region" description="Low complexity" evidence="1">
    <location>
        <begin position="290"/>
        <end position="301"/>
    </location>
</feature>
<feature type="region of interest" description="Disordered" evidence="1">
    <location>
        <begin position="241"/>
        <end position="346"/>
    </location>
</feature>
<dbReference type="PROSITE" id="PS51257">
    <property type="entry name" value="PROKAR_LIPOPROTEIN"/>
    <property type="match status" value="1"/>
</dbReference>
<dbReference type="AlphaFoldDB" id="A0A0L1MNW9"/>
<dbReference type="Proteomes" id="UP000036955">
    <property type="component" value="Unassembled WGS sequence"/>
</dbReference>
<dbReference type="EMBL" id="LFQK01000002">
    <property type="protein sequence ID" value="KNH30096.1"/>
    <property type="molecule type" value="Genomic_DNA"/>
</dbReference>
<organism evidence="3 4">
    <name type="scientific">Pseudomonas syringae</name>
    <dbReference type="NCBI Taxonomy" id="317"/>
    <lineage>
        <taxon>Bacteria</taxon>
        <taxon>Pseudomonadati</taxon>
        <taxon>Pseudomonadota</taxon>
        <taxon>Gammaproteobacteria</taxon>
        <taxon>Pseudomonadales</taxon>
        <taxon>Pseudomonadaceae</taxon>
        <taxon>Pseudomonas</taxon>
    </lineage>
</organism>
<feature type="compositionally biased region" description="Basic and acidic residues" evidence="1">
    <location>
        <begin position="321"/>
        <end position="332"/>
    </location>
</feature>
<comment type="caution">
    <text evidence="3">The sequence shown here is derived from an EMBL/GenBank/DDBJ whole genome shotgun (WGS) entry which is preliminary data.</text>
</comment>
<feature type="region of interest" description="Disordered" evidence="1">
    <location>
        <begin position="417"/>
        <end position="453"/>
    </location>
</feature>
<dbReference type="PATRIC" id="fig|317.197.peg.1255"/>
<sequence length="453" mass="49787">MSIKKRTALLVLAFSFFGVTSCADIRNYSEISSERDKSIVPDIDYYDLAYNVDIIVLPAEIKAKKNVDIDNNFSNELQISNWGNAIKNATQKEIHNSNRFIEFGSYSGRIEISAEVSSVSISNAWGGIRSKCNVIYTYKDLAAGKILSKHDSAIEIMAPSPAIPKSSNSFSYSLDQLTYAIAREAIIGLTRLPPIADIQLTQRQVKFYNSNIKRKPNQIISYVPINNLIHNNKKELNSAFSKTKKIQKNSNKLGKKNKSKVRVDAVSAPATPPLKSDTASDTPTANTVKSSENSVSQNSSQAATETKKDDRNSRGIASSTEHLKDGTVKNDEPSYDGSGYIATPGLYQPQNKVSAAQERAMDEWLKEEKAKLQGATGNADSRTEHTAAQGLYQPQINVSAEQERAMDEWLKEENAKLQGATGNAASRTGYTGAPGLYQPKNKVEAAQERVMDE</sequence>
<evidence type="ECO:0000313" key="4">
    <source>
        <dbReference type="Proteomes" id="UP000036955"/>
    </source>
</evidence>
<evidence type="ECO:0000256" key="2">
    <source>
        <dbReference type="SAM" id="SignalP"/>
    </source>
</evidence>
<feature type="region of interest" description="Disordered" evidence="1">
    <location>
        <begin position="375"/>
        <end position="397"/>
    </location>
</feature>
<feature type="chain" id="PRO_5005556608" description="Lipoprotein" evidence="2">
    <location>
        <begin position="24"/>
        <end position="453"/>
    </location>
</feature>